<accession>A0ABP8DVJ7</accession>
<evidence type="ECO:0000313" key="3">
    <source>
        <dbReference type="EMBL" id="GAA4263694.1"/>
    </source>
</evidence>
<dbReference type="InterPro" id="IPR029016">
    <property type="entry name" value="GAF-like_dom_sf"/>
</dbReference>
<dbReference type="Gene3D" id="3.30.450.40">
    <property type="match status" value="1"/>
</dbReference>
<evidence type="ECO:0000256" key="1">
    <source>
        <dbReference type="SAM" id="MobiDB-lite"/>
    </source>
</evidence>
<dbReference type="SUPFAM" id="SSF55781">
    <property type="entry name" value="GAF domain-like"/>
    <property type="match status" value="1"/>
</dbReference>
<feature type="domain" description="GAF" evidence="2">
    <location>
        <begin position="159"/>
        <end position="304"/>
    </location>
</feature>
<evidence type="ECO:0000259" key="2">
    <source>
        <dbReference type="SMART" id="SM00065"/>
    </source>
</evidence>
<dbReference type="Proteomes" id="UP001500620">
    <property type="component" value="Unassembled WGS sequence"/>
</dbReference>
<feature type="compositionally biased region" description="Basic and acidic residues" evidence="1">
    <location>
        <begin position="227"/>
        <end position="247"/>
    </location>
</feature>
<sequence>MYLIVAVLAGSVAHVARARVVEAVESRQESDLFAELSRLMLAEGRLRPALPEASRRLARALELPSASIEHGRFPGDEIPHGERRVAFPLRYGAQTGVLIVPAGLHESIVRRLRERVVPQLETLMGAAYELEATSSSVSELATEQATLRRLAALVARGAPPGEVVAAVAAETAMLLEADATSLVRYEASDAVSVIAEHGKPGTKPPAGRRLAVDRGITDTVLRTSRPARADHYADRDGAPADRAHRDGVGSAVGAPIVVEGRVWGALLVRWSQHTPPPGTEDRLALFTELVATAVANSENRSELSASRARIAFAADSARRHPRAGRRPPPRF</sequence>
<dbReference type="RefSeq" id="WP_345143526.1">
    <property type="nucleotide sequence ID" value="NZ_BAABAT010000077.1"/>
</dbReference>
<gene>
    <name evidence="3" type="ORF">GCM10022255_110560</name>
</gene>
<organism evidence="3 4">
    <name type="scientific">Dactylosporangium darangshiense</name>
    <dbReference type="NCBI Taxonomy" id="579108"/>
    <lineage>
        <taxon>Bacteria</taxon>
        <taxon>Bacillati</taxon>
        <taxon>Actinomycetota</taxon>
        <taxon>Actinomycetes</taxon>
        <taxon>Micromonosporales</taxon>
        <taxon>Micromonosporaceae</taxon>
        <taxon>Dactylosporangium</taxon>
    </lineage>
</organism>
<dbReference type="Pfam" id="PF01590">
    <property type="entry name" value="GAF"/>
    <property type="match status" value="1"/>
</dbReference>
<dbReference type="EMBL" id="BAABAT010000077">
    <property type="protein sequence ID" value="GAA4263694.1"/>
    <property type="molecule type" value="Genomic_DNA"/>
</dbReference>
<protein>
    <recommendedName>
        <fullName evidence="2">GAF domain-containing protein</fullName>
    </recommendedName>
</protein>
<reference evidence="4" key="1">
    <citation type="journal article" date="2019" name="Int. J. Syst. Evol. Microbiol.">
        <title>The Global Catalogue of Microorganisms (GCM) 10K type strain sequencing project: providing services to taxonomists for standard genome sequencing and annotation.</title>
        <authorList>
            <consortium name="The Broad Institute Genomics Platform"/>
            <consortium name="The Broad Institute Genome Sequencing Center for Infectious Disease"/>
            <person name="Wu L."/>
            <person name="Ma J."/>
        </authorList>
    </citation>
    <scope>NUCLEOTIDE SEQUENCE [LARGE SCALE GENOMIC DNA]</scope>
    <source>
        <strain evidence="4">JCM 17441</strain>
    </source>
</reference>
<dbReference type="InterPro" id="IPR003018">
    <property type="entry name" value="GAF"/>
</dbReference>
<feature type="region of interest" description="Disordered" evidence="1">
    <location>
        <begin position="226"/>
        <end position="247"/>
    </location>
</feature>
<evidence type="ECO:0000313" key="4">
    <source>
        <dbReference type="Proteomes" id="UP001500620"/>
    </source>
</evidence>
<keyword evidence="4" id="KW-1185">Reference proteome</keyword>
<comment type="caution">
    <text evidence="3">The sequence shown here is derived from an EMBL/GenBank/DDBJ whole genome shotgun (WGS) entry which is preliminary data.</text>
</comment>
<name>A0ABP8DVJ7_9ACTN</name>
<dbReference type="SMART" id="SM00065">
    <property type="entry name" value="GAF"/>
    <property type="match status" value="1"/>
</dbReference>
<proteinExistence type="predicted"/>